<evidence type="ECO:0000313" key="2">
    <source>
        <dbReference type="Proteomes" id="UP001162992"/>
    </source>
</evidence>
<comment type="caution">
    <text evidence="1">The sequence shown here is derived from an EMBL/GenBank/DDBJ whole genome shotgun (WGS) entry which is preliminary data.</text>
</comment>
<accession>A0ACC2C1Z5</accession>
<dbReference type="EMBL" id="CM055103">
    <property type="protein sequence ID" value="KAJ7536068.1"/>
    <property type="molecule type" value="Genomic_DNA"/>
</dbReference>
<protein>
    <submittedName>
        <fullName evidence="1">Uncharacterized protein</fullName>
    </submittedName>
</protein>
<reference evidence="2" key="1">
    <citation type="journal article" date="2024" name="Proc. Natl. Acad. Sci. U.S.A.">
        <title>Extraordinary preservation of gene collinearity over three hundred million years revealed in homosporous lycophytes.</title>
        <authorList>
            <person name="Li C."/>
            <person name="Wickell D."/>
            <person name="Kuo L.Y."/>
            <person name="Chen X."/>
            <person name="Nie B."/>
            <person name="Liao X."/>
            <person name="Peng D."/>
            <person name="Ji J."/>
            <person name="Jenkins J."/>
            <person name="Williams M."/>
            <person name="Shu S."/>
            <person name="Plott C."/>
            <person name="Barry K."/>
            <person name="Rajasekar S."/>
            <person name="Grimwood J."/>
            <person name="Han X."/>
            <person name="Sun S."/>
            <person name="Hou Z."/>
            <person name="He W."/>
            <person name="Dai G."/>
            <person name="Sun C."/>
            <person name="Schmutz J."/>
            <person name="Leebens-Mack J.H."/>
            <person name="Li F.W."/>
            <person name="Wang L."/>
        </authorList>
    </citation>
    <scope>NUCLEOTIDE SEQUENCE [LARGE SCALE GENOMIC DNA]</scope>
    <source>
        <strain evidence="2">cv. PW_Plant_1</strain>
    </source>
</reference>
<dbReference type="Proteomes" id="UP001162992">
    <property type="component" value="Chromosome 12"/>
</dbReference>
<sequence>MTENHIEATTCSLHFGSGNASATNQQSHIVDTTGAFSRYVGRSIPQRSTSFSSAKATAGGLVEPLYAQLWHACAGSLVSLPSIGSRVVYIPQGHIEQVAACTNQEVDLQVPHHNLPSEILCRVLNMTLSAEKETDEVYAQMTLVPESEKIDVTTDVEEDPPFCAKHNLHMFIKSLTASDTSTHGGFSVPRRAAEECLPPLDFQQSPPTQDLIAKDLHGVEWRFRHIYRGHPKRHLLTTGWSVFVSQKRLVAGDSVIFLRGENGELRIGVRRTVRQQNSVTSSSLLSSHSMHLGVLAAAAHAVSTKTMFSIFYNPRTSPAEFVIPYHKYVNSFKQNLSVGMRFKMRFETEESSERRYMGTITGVADIDSSRWPNSKWRCLKVGWDEQIASERQENVSPWEIEPFITSAVANPSEPRVTRLRLSASPAIDISMLNAGGSQMDLVPVMQFRKVLQSNHDARPSGVLLGGDEEGEGFAMSTSWGVKQEDRISENLGRSKRLVSENWSQAARSDLVASDRFNVWKSAFNQEFQMPMHLPVQVIEMHEQQQQQLKLHLQNISTQNSSGFPYSFCARPTRSEQVSESDFNLSVTPHAALAGYQSSKHSTMQCTTRNSSLYSTSPANTDGGRTINWLPCTQSRSYAENTSGTTAAEVSSSNHSKNETLQIKSTIEQSSSPFKPYQEQDNDHLPAHASEQNCKIFGFTITGGPAPKIYQTNGIGAFPISVGDPPLGSAASPGLNSSQPAEQVCKPAPASREDVAASENMERDFSSARFSKENDWPQAPLRTRIKVYKQGAVGRAVDLSKFEGYDDLRRVLGELFKLEGLLSEAASGWQLVYTDHEGDMLLVGDDPWTVFCSMVRKIRILSPTELENMAQGALRGDLNEDPAIRETSKCLSDHPDSTPTTPRGRSFDV</sequence>
<evidence type="ECO:0000313" key="1">
    <source>
        <dbReference type="EMBL" id="KAJ7536068.1"/>
    </source>
</evidence>
<name>A0ACC2C1Z5_DIPCM</name>
<keyword evidence="2" id="KW-1185">Reference proteome</keyword>
<gene>
    <name evidence="1" type="ORF">O6H91_12G055600</name>
</gene>
<organism evidence="1 2">
    <name type="scientific">Diphasiastrum complanatum</name>
    <name type="common">Issler's clubmoss</name>
    <name type="synonym">Lycopodium complanatum</name>
    <dbReference type="NCBI Taxonomy" id="34168"/>
    <lineage>
        <taxon>Eukaryota</taxon>
        <taxon>Viridiplantae</taxon>
        <taxon>Streptophyta</taxon>
        <taxon>Embryophyta</taxon>
        <taxon>Tracheophyta</taxon>
        <taxon>Lycopodiopsida</taxon>
        <taxon>Lycopodiales</taxon>
        <taxon>Lycopodiaceae</taxon>
        <taxon>Lycopodioideae</taxon>
        <taxon>Diphasiastrum</taxon>
    </lineage>
</organism>
<proteinExistence type="predicted"/>